<dbReference type="RefSeq" id="WP_092862954.1">
    <property type="nucleotide sequence ID" value="NZ_FPCH01000001.1"/>
</dbReference>
<gene>
    <name evidence="1" type="ORF">SAMN04488557_0186</name>
</gene>
<dbReference type="EMBL" id="FPCH01000001">
    <property type="protein sequence ID" value="SFV25842.1"/>
    <property type="molecule type" value="Genomic_DNA"/>
</dbReference>
<protein>
    <recommendedName>
        <fullName evidence="3">Translational machinery protein</fullName>
    </recommendedName>
</protein>
<dbReference type="Proteomes" id="UP000199423">
    <property type="component" value="Unassembled WGS sequence"/>
</dbReference>
<evidence type="ECO:0008006" key="3">
    <source>
        <dbReference type="Google" id="ProtNLM"/>
    </source>
</evidence>
<sequence length="133" mass="14949">MSEHHFHAVVWIDHHEARIFYFSISDANEIVVRPKDPTRHIHHKANTIGSGHAPEDPDFLQRVTDALADAGAILVLGPANEKLALLNHIDRRAPALKSKIRGVETADHPTDGEILALARRFFKDDHLEPPRVQ</sequence>
<evidence type="ECO:0000313" key="1">
    <source>
        <dbReference type="EMBL" id="SFV25842.1"/>
    </source>
</evidence>
<dbReference type="SUPFAM" id="SSF53137">
    <property type="entry name" value="Translational machinery components"/>
    <property type="match status" value="1"/>
</dbReference>
<proteinExistence type="predicted"/>
<keyword evidence="2" id="KW-1185">Reference proteome</keyword>
<reference evidence="2" key="1">
    <citation type="submission" date="2016-10" db="EMBL/GenBank/DDBJ databases">
        <authorList>
            <person name="Varghese N."/>
            <person name="Submissions S."/>
        </authorList>
    </citation>
    <scope>NUCLEOTIDE SEQUENCE [LARGE SCALE GENOMIC DNA]</scope>
    <source>
        <strain evidence="2">DSM 1565</strain>
    </source>
</reference>
<evidence type="ECO:0000313" key="2">
    <source>
        <dbReference type="Proteomes" id="UP000199423"/>
    </source>
</evidence>
<name>A0A1I7MTW0_9HYPH</name>
<accession>A0A1I7MTW0</accession>
<dbReference type="AlphaFoldDB" id="A0A1I7MTW0"/>
<dbReference type="STRING" id="51670.SAMN04488557_0186"/>
<dbReference type="OrthoDB" id="7173112at2"/>
<organism evidence="1 2">
    <name type="scientific">Hyphomicrobium facile</name>
    <dbReference type="NCBI Taxonomy" id="51670"/>
    <lineage>
        <taxon>Bacteria</taxon>
        <taxon>Pseudomonadati</taxon>
        <taxon>Pseudomonadota</taxon>
        <taxon>Alphaproteobacteria</taxon>
        <taxon>Hyphomicrobiales</taxon>
        <taxon>Hyphomicrobiaceae</taxon>
        <taxon>Hyphomicrobium</taxon>
    </lineage>
</organism>